<name>A0A9W5VPV7_BACCE</name>
<dbReference type="Proteomes" id="UP000014028">
    <property type="component" value="Unassembled WGS sequence"/>
</dbReference>
<dbReference type="RefSeq" id="WP_016123863.1">
    <property type="nucleotide sequence ID" value="NZ_KB976842.1"/>
</dbReference>
<accession>A0A9W5VPV7</accession>
<protein>
    <submittedName>
        <fullName evidence="1">Uncharacterized protein</fullName>
    </submittedName>
</protein>
<gene>
    <name evidence="1" type="ORF">IKC_05844</name>
</gene>
<dbReference type="EMBL" id="AHFK01000095">
    <property type="protein sequence ID" value="EOQ02688.1"/>
    <property type="molecule type" value="Genomic_DNA"/>
</dbReference>
<evidence type="ECO:0000313" key="1">
    <source>
        <dbReference type="EMBL" id="EOQ02688.1"/>
    </source>
</evidence>
<organism evidence="1 2">
    <name type="scientific">Bacillus cereus VD184</name>
    <dbReference type="NCBI Taxonomy" id="1053242"/>
    <lineage>
        <taxon>Bacteria</taxon>
        <taxon>Bacillati</taxon>
        <taxon>Bacillota</taxon>
        <taxon>Bacilli</taxon>
        <taxon>Bacillales</taxon>
        <taxon>Bacillaceae</taxon>
        <taxon>Bacillus</taxon>
        <taxon>Bacillus cereus group</taxon>
    </lineage>
</organism>
<dbReference type="AlphaFoldDB" id="A0A9W5VPV7"/>
<reference evidence="1 2" key="1">
    <citation type="submission" date="2012-12" db="EMBL/GenBank/DDBJ databases">
        <title>The Genome Sequence of Bacillus cereus VD184.</title>
        <authorList>
            <consortium name="The Broad Institute Genome Sequencing Platform"/>
            <consortium name="The Broad Institute Genome Sequencing Center for Infectious Disease"/>
            <person name="Feldgarden M."/>
            <person name="Van der Auwera G.A."/>
            <person name="Mahillon J."/>
            <person name="Duprez V."/>
            <person name="Timmery S."/>
            <person name="Mattelet C."/>
            <person name="Dierick K."/>
            <person name="Sun M."/>
            <person name="Yu Z."/>
            <person name="Zhu L."/>
            <person name="Hu X."/>
            <person name="Shank E.B."/>
            <person name="Swiecicka I."/>
            <person name="Hansen B.M."/>
            <person name="Andrup L."/>
            <person name="Walker B."/>
            <person name="Young S.K."/>
            <person name="Zeng Q."/>
            <person name="Gargeya S."/>
            <person name="Fitzgerald M."/>
            <person name="Haas B."/>
            <person name="Abouelleil A."/>
            <person name="Alvarado L."/>
            <person name="Arachchi H.M."/>
            <person name="Berlin A.M."/>
            <person name="Chapman S.B."/>
            <person name="Dewar J."/>
            <person name="Goldberg J."/>
            <person name="Griggs A."/>
            <person name="Gujja S."/>
            <person name="Hansen M."/>
            <person name="Howarth C."/>
            <person name="Imamovic A."/>
            <person name="Larimer J."/>
            <person name="McCowan C."/>
            <person name="Murphy C."/>
            <person name="Neiman D."/>
            <person name="Pearson M."/>
            <person name="Priest M."/>
            <person name="Roberts A."/>
            <person name="Saif S."/>
            <person name="Shea T."/>
            <person name="Sisk P."/>
            <person name="Sykes S."/>
            <person name="Wortman J."/>
            <person name="Nusbaum C."/>
            <person name="Birren B."/>
        </authorList>
    </citation>
    <scope>NUCLEOTIDE SEQUENCE [LARGE SCALE GENOMIC DNA]</scope>
    <source>
        <strain evidence="1 2">VD184</strain>
    </source>
</reference>
<sequence>MTVETSIRYREITGTIFRNGRFQYEASHKVSFDDNYEATFILGGKYNELFTTLCRCNMRYLEPEYKNAPRIIIEFTGCYDEFSEYYFMDSFRDVNAFLKEMQPLIDVAKHMEQQTKYPEF</sequence>
<proteinExistence type="predicted"/>
<comment type="caution">
    <text evidence="1">The sequence shown here is derived from an EMBL/GenBank/DDBJ whole genome shotgun (WGS) entry which is preliminary data.</text>
</comment>
<evidence type="ECO:0000313" key="2">
    <source>
        <dbReference type="Proteomes" id="UP000014028"/>
    </source>
</evidence>